<dbReference type="SUPFAM" id="SSF48498">
    <property type="entry name" value="Tetracyclin repressor-like, C-terminal domain"/>
    <property type="match status" value="1"/>
</dbReference>
<comment type="caution">
    <text evidence="4">The sequence shown here is derived from an EMBL/GenBank/DDBJ whole genome shotgun (WGS) entry which is preliminary data.</text>
</comment>
<dbReference type="Pfam" id="PF17937">
    <property type="entry name" value="TetR_C_28"/>
    <property type="match status" value="1"/>
</dbReference>
<organism evidence="4 5">
    <name type="scientific">Actinoplanes couchii</name>
    <dbReference type="NCBI Taxonomy" id="403638"/>
    <lineage>
        <taxon>Bacteria</taxon>
        <taxon>Bacillati</taxon>
        <taxon>Actinomycetota</taxon>
        <taxon>Actinomycetes</taxon>
        <taxon>Micromonosporales</taxon>
        <taxon>Micromonosporaceae</taxon>
        <taxon>Actinoplanes</taxon>
    </lineage>
</organism>
<gene>
    <name evidence="4" type="ORF">Aco03nite_076320</name>
</gene>
<dbReference type="RefSeq" id="WP_203805138.1">
    <property type="nucleotide sequence ID" value="NZ_BAAAQE010000117.1"/>
</dbReference>
<dbReference type="Proteomes" id="UP000612282">
    <property type="component" value="Unassembled WGS sequence"/>
</dbReference>
<evidence type="ECO:0000313" key="5">
    <source>
        <dbReference type="Proteomes" id="UP000612282"/>
    </source>
</evidence>
<dbReference type="SUPFAM" id="SSF46689">
    <property type="entry name" value="Homeodomain-like"/>
    <property type="match status" value="1"/>
</dbReference>
<dbReference type="InterPro" id="IPR050109">
    <property type="entry name" value="HTH-type_TetR-like_transc_reg"/>
</dbReference>
<feature type="domain" description="HTH tetR-type" evidence="3">
    <location>
        <begin position="3"/>
        <end position="63"/>
    </location>
</feature>
<keyword evidence="5" id="KW-1185">Reference proteome</keyword>
<dbReference type="PROSITE" id="PS50977">
    <property type="entry name" value="HTH_TETR_2"/>
    <property type="match status" value="1"/>
</dbReference>
<evidence type="ECO:0000256" key="1">
    <source>
        <dbReference type="ARBA" id="ARBA00023125"/>
    </source>
</evidence>
<protein>
    <submittedName>
        <fullName evidence="4">Transcriptional regulator</fullName>
    </submittedName>
</protein>
<dbReference type="PANTHER" id="PTHR30055">
    <property type="entry name" value="HTH-TYPE TRANSCRIPTIONAL REGULATOR RUTR"/>
    <property type="match status" value="1"/>
</dbReference>
<dbReference type="EMBL" id="BOMG01000095">
    <property type="protein sequence ID" value="GID59228.1"/>
    <property type="molecule type" value="Genomic_DNA"/>
</dbReference>
<dbReference type="Pfam" id="PF00440">
    <property type="entry name" value="TetR_N"/>
    <property type="match status" value="1"/>
</dbReference>
<evidence type="ECO:0000313" key="4">
    <source>
        <dbReference type="EMBL" id="GID59228.1"/>
    </source>
</evidence>
<accession>A0ABQ3XL46</accession>
<sequence length="181" mass="19545">MRPSKRTAIVEAVQRVIARDGVAGVTYETVAEESGLTKAGLVYHFATREDLLRGVQEHVAAIWEETMTALAGAPADQLTPQERLAAYVRTTPQSATRGDVLLLLETIGDPVTGAPISGVMNRWVPPIPGSPPLTDQQLRMVLAQLAADGLWLHEALIGTTVPADMRQYLTEQIAALIAQDR</sequence>
<proteinExistence type="predicted"/>
<dbReference type="InterPro" id="IPR036271">
    <property type="entry name" value="Tet_transcr_reg_TetR-rel_C_sf"/>
</dbReference>
<evidence type="ECO:0000256" key="2">
    <source>
        <dbReference type="PROSITE-ProRule" id="PRU00335"/>
    </source>
</evidence>
<keyword evidence="1 2" id="KW-0238">DNA-binding</keyword>
<reference evidence="4 5" key="1">
    <citation type="submission" date="2021-01" db="EMBL/GenBank/DDBJ databases">
        <title>Whole genome shotgun sequence of Actinoplanes couchii NBRC 106145.</title>
        <authorList>
            <person name="Komaki H."/>
            <person name="Tamura T."/>
        </authorList>
    </citation>
    <scope>NUCLEOTIDE SEQUENCE [LARGE SCALE GENOMIC DNA]</scope>
    <source>
        <strain evidence="4 5">NBRC 106145</strain>
    </source>
</reference>
<dbReference type="Gene3D" id="1.10.357.10">
    <property type="entry name" value="Tetracycline Repressor, domain 2"/>
    <property type="match status" value="1"/>
</dbReference>
<dbReference type="InterPro" id="IPR041479">
    <property type="entry name" value="TetR_CgmR_C"/>
</dbReference>
<dbReference type="InterPro" id="IPR009057">
    <property type="entry name" value="Homeodomain-like_sf"/>
</dbReference>
<dbReference type="InterPro" id="IPR001647">
    <property type="entry name" value="HTH_TetR"/>
</dbReference>
<evidence type="ECO:0000259" key="3">
    <source>
        <dbReference type="PROSITE" id="PS50977"/>
    </source>
</evidence>
<name>A0ABQ3XL46_9ACTN</name>
<feature type="DNA-binding region" description="H-T-H motif" evidence="2">
    <location>
        <begin position="26"/>
        <end position="45"/>
    </location>
</feature>
<dbReference type="PANTHER" id="PTHR30055:SF148">
    <property type="entry name" value="TETR-FAMILY TRANSCRIPTIONAL REGULATOR"/>
    <property type="match status" value="1"/>
</dbReference>
<dbReference type="PRINTS" id="PR00455">
    <property type="entry name" value="HTHTETR"/>
</dbReference>